<name>A0A1A9WED3_9MUSC</name>
<dbReference type="VEuPathDB" id="VectorBase:GBRI016437"/>
<protein>
    <submittedName>
        <fullName evidence="1">Uncharacterized protein</fullName>
    </submittedName>
</protein>
<reference evidence="2" key="1">
    <citation type="submission" date="2014-03" db="EMBL/GenBank/DDBJ databases">
        <authorList>
            <person name="Aksoy S."/>
            <person name="Warren W."/>
            <person name="Wilson R.K."/>
        </authorList>
    </citation>
    <scope>NUCLEOTIDE SEQUENCE [LARGE SCALE GENOMIC DNA]</scope>
    <source>
        <strain evidence="2">IAEA</strain>
    </source>
</reference>
<evidence type="ECO:0000313" key="1">
    <source>
        <dbReference type="EnsemblMetazoa" id="GBRI016437-PA"/>
    </source>
</evidence>
<dbReference type="AlphaFoldDB" id="A0A1A9WED3"/>
<evidence type="ECO:0000313" key="2">
    <source>
        <dbReference type="Proteomes" id="UP000091820"/>
    </source>
</evidence>
<keyword evidence="2" id="KW-1185">Reference proteome</keyword>
<dbReference type="Proteomes" id="UP000091820">
    <property type="component" value="Unassembled WGS sequence"/>
</dbReference>
<proteinExistence type="predicted"/>
<reference evidence="1" key="2">
    <citation type="submission" date="2020-05" db="UniProtKB">
        <authorList>
            <consortium name="EnsemblMetazoa"/>
        </authorList>
    </citation>
    <scope>IDENTIFICATION</scope>
    <source>
        <strain evidence="1">IAEA</strain>
    </source>
</reference>
<sequence>MTDTINNNHCLGLAMRAICTKVQQVLTEDVANTWHHHQSVATLLHSFPVLSINVSVSRIVFYTLSTTASFACKHNCMNAYCHIHIVITCHGGFIIIQHVSIELTINGWLLTQSTSI</sequence>
<accession>A0A1A9WED3</accession>
<dbReference type="EnsemblMetazoa" id="GBRI016437-RA">
    <property type="protein sequence ID" value="GBRI016437-PA"/>
    <property type="gene ID" value="GBRI016437"/>
</dbReference>
<organism evidence="1 2">
    <name type="scientific">Glossina brevipalpis</name>
    <dbReference type="NCBI Taxonomy" id="37001"/>
    <lineage>
        <taxon>Eukaryota</taxon>
        <taxon>Metazoa</taxon>
        <taxon>Ecdysozoa</taxon>
        <taxon>Arthropoda</taxon>
        <taxon>Hexapoda</taxon>
        <taxon>Insecta</taxon>
        <taxon>Pterygota</taxon>
        <taxon>Neoptera</taxon>
        <taxon>Endopterygota</taxon>
        <taxon>Diptera</taxon>
        <taxon>Brachycera</taxon>
        <taxon>Muscomorpha</taxon>
        <taxon>Hippoboscoidea</taxon>
        <taxon>Glossinidae</taxon>
        <taxon>Glossina</taxon>
    </lineage>
</organism>